<evidence type="ECO:0000313" key="2">
    <source>
        <dbReference type="EMBL" id="VEL43721.1"/>
    </source>
</evidence>
<feature type="region of interest" description="Disordered" evidence="1">
    <location>
        <begin position="122"/>
        <end position="141"/>
    </location>
</feature>
<keyword evidence="3" id="KW-1185">Reference proteome</keyword>
<feature type="region of interest" description="Disordered" evidence="1">
    <location>
        <begin position="149"/>
        <end position="168"/>
    </location>
</feature>
<feature type="compositionally biased region" description="Basic residues" evidence="1">
    <location>
        <begin position="127"/>
        <end position="136"/>
    </location>
</feature>
<feature type="region of interest" description="Disordered" evidence="1">
    <location>
        <begin position="57"/>
        <end position="104"/>
    </location>
</feature>
<reference evidence="2" key="1">
    <citation type="submission" date="2018-11" db="EMBL/GenBank/DDBJ databases">
        <authorList>
            <consortium name="Pathogen Informatics"/>
        </authorList>
    </citation>
    <scope>NUCLEOTIDE SEQUENCE</scope>
</reference>
<gene>
    <name evidence="2" type="ORF">PXEA_LOCUS37161</name>
</gene>
<sequence>MHACMCVSTGVGWTILCVRDRPKEGPSEGFVEAGRLETDTHEPDTLDGDKIKLTFGTRHELSSSSPSPSSSSRPPRPPLAPANRPASSAAVAAVTSRGRSDWHRHNRLLAGLRRVALLSDCMSGRSSKSRTQRHTRGRLDDTTASFLFSLVSSSPPPPPASATLRPDA</sequence>
<dbReference type="EMBL" id="CAAALY010284418">
    <property type="protein sequence ID" value="VEL43721.1"/>
    <property type="molecule type" value="Genomic_DNA"/>
</dbReference>
<evidence type="ECO:0000256" key="1">
    <source>
        <dbReference type="SAM" id="MobiDB-lite"/>
    </source>
</evidence>
<protein>
    <submittedName>
        <fullName evidence="2">Uncharacterized protein</fullName>
    </submittedName>
</protein>
<proteinExistence type="predicted"/>
<feature type="compositionally biased region" description="Low complexity" evidence="1">
    <location>
        <begin position="81"/>
        <end position="97"/>
    </location>
</feature>
<evidence type="ECO:0000313" key="3">
    <source>
        <dbReference type="Proteomes" id="UP000784294"/>
    </source>
</evidence>
<dbReference type="AlphaFoldDB" id="A0A3S5B278"/>
<organism evidence="2 3">
    <name type="scientific">Protopolystoma xenopodis</name>
    <dbReference type="NCBI Taxonomy" id="117903"/>
    <lineage>
        <taxon>Eukaryota</taxon>
        <taxon>Metazoa</taxon>
        <taxon>Spiralia</taxon>
        <taxon>Lophotrochozoa</taxon>
        <taxon>Platyhelminthes</taxon>
        <taxon>Monogenea</taxon>
        <taxon>Polyopisthocotylea</taxon>
        <taxon>Polystomatidea</taxon>
        <taxon>Polystomatidae</taxon>
        <taxon>Protopolystoma</taxon>
    </lineage>
</organism>
<name>A0A3S5B278_9PLAT</name>
<comment type="caution">
    <text evidence="2">The sequence shown here is derived from an EMBL/GenBank/DDBJ whole genome shotgun (WGS) entry which is preliminary data.</text>
</comment>
<feature type="compositionally biased region" description="Low complexity" evidence="1">
    <location>
        <begin position="62"/>
        <end position="73"/>
    </location>
</feature>
<dbReference type="Proteomes" id="UP000784294">
    <property type="component" value="Unassembled WGS sequence"/>
</dbReference>
<accession>A0A3S5B278</accession>